<evidence type="ECO:0000259" key="1">
    <source>
        <dbReference type="Pfam" id="PF04542"/>
    </source>
</evidence>
<accession>A0ABR9DBS0</accession>
<keyword evidence="3" id="KW-1185">Reference proteome</keyword>
<dbReference type="Gene3D" id="1.10.1740.10">
    <property type="match status" value="1"/>
</dbReference>
<dbReference type="SUPFAM" id="SSF88946">
    <property type="entry name" value="Sigma2 domain of RNA polymerase sigma factors"/>
    <property type="match status" value="1"/>
</dbReference>
<name>A0ABR9DBS0_9GAMM</name>
<dbReference type="Pfam" id="PF04542">
    <property type="entry name" value="Sigma70_r2"/>
    <property type="match status" value="1"/>
</dbReference>
<reference evidence="2 3" key="1">
    <citation type="submission" date="2020-09" db="EMBL/GenBank/DDBJ databases">
        <title>Methylomonas albis sp. nov. and Methylomonas fluvii sp. nov.: Two cold-adapted methanotrophs from the River Elbe and an amended description of Methylovulum psychrotolerans strain Eb1.</title>
        <authorList>
            <person name="Bussmann I.K."/>
            <person name="Klings K.-W."/>
            <person name="Warnstedt J."/>
            <person name="Hoppert M."/>
            <person name="Saborowski A."/>
            <person name="Horn F."/>
            <person name="Liebner S."/>
        </authorList>
    </citation>
    <scope>NUCLEOTIDE SEQUENCE [LARGE SCALE GENOMIC DNA]</scope>
    <source>
        <strain evidence="2 3">EbB</strain>
    </source>
</reference>
<feature type="domain" description="RNA polymerase sigma-70 region 2" evidence="1">
    <location>
        <begin position="12"/>
        <end position="77"/>
    </location>
</feature>
<organism evidence="2 3">
    <name type="scientific">Methylomonas fluvii</name>
    <dbReference type="NCBI Taxonomy" id="1854564"/>
    <lineage>
        <taxon>Bacteria</taxon>
        <taxon>Pseudomonadati</taxon>
        <taxon>Pseudomonadota</taxon>
        <taxon>Gammaproteobacteria</taxon>
        <taxon>Methylococcales</taxon>
        <taxon>Methylococcaceae</taxon>
        <taxon>Methylomonas</taxon>
    </lineage>
</organism>
<dbReference type="InterPro" id="IPR007627">
    <property type="entry name" value="RNA_pol_sigma70_r2"/>
</dbReference>
<evidence type="ECO:0000313" key="2">
    <source>
        <dbReference type="EMBL" id="MBD9360556.1"/>
    </source>
</evidence>
<evidence type="ECO:0000313" key="3">
    <source>
        <dbReference type="Proteomes" id="UP000641152"/>
    </source>
</evidence>
<comment type="caution">
    <text evidence="2">The sequence shown here is derived from an EMBL/GenBank/DDBJ whole genome shotgun (WGS) entry which is preliminary data.</text>
</comment>
<dbReference type="InterPro" id="IPR013325">
    <property type="entry name" value="RNA_pol_sigma_r2"/>
</dbReference>
<protein>
    <recommendedName>
        <fullName evidence="1">RNA polymerase sigma-70 region 2 domain-containing protein</fullName>
    </recommendedName>
</protein>
<gene>
    <name evidence="2" type="ORF">EBB_08400</name>
</gene>
<proteinExistence type="predicted"/>
<sequence length="110" mass="12633">MNNHYPPLTATYLRHQTELQQFLWRQVNCREAAADLLQDTFLHIADYPGQDAIANCRAFFYRVADNLAVDYLRSQAWQQARADGPLDEVPVRYRSGSCKANNNDERSKAG</sequence>
<dbReference type="Proteomes" id="UP000641152">
    <property type="component" value="Unassembled WGS sequence"/>
</dbReference>
<dbReference type="RefSeq" id="WP_192393289.1">
    <property type="nucleotide sequence ID" value="NZ_CAJHIU010000001.1"/>
</dbReference>
<dbReference type="EMBL" id="JACXST010000001">
    <property type="protein sequence ID" value="MBD9360556.1"/>
    <property type="molecule type" value="Genomic_DNA"/>
</dbReference>